<reference evidence="1" key="1">
    <citation type="submission" date="2023-06" db="EMBL/GenBank/DDBJ databases">
        <authorList>
            <consortium name="Lawrence Berkeley National Laboratory"/>
            <person name="Ahrendt S."/>
            <person name="Sahu N."/>
            <person name="Indic B."/>
            <person name="Wong-Bajracharya J."/>
            <person name="Merenyi Z."/>
            <person name="Ke H.-M."/>
            <person name="Monk M."/>
            <person name="Kocsube S."/>
            <person name="Drula E."/>
            <person name="Lipzen A."/>
            <person name="Balint B."/>
            <person name="Henrissat B."/>
            <person name="Andreopoulos B."/>
            <person name="Martin F.M."/>
            <person name="Harder C.B."/>
            <person name="Rigling D."/>
            <person name="Ford K.L."/>
            <person name="Foster G.D."/>
            <person name="Pangilinan J."/>
            <person name="Papanicolaou A."/>
            <person name="Barry K."/>
            <person name="LaButti K."/>
            <person name="Viragh M."/>
            <person name="Koriabine M."/>
            <person name="Yan M."/>
            <person name="Riley R."/>
            <person name="Champramary S."/>
            <person name="Plett K.L."/>
            <person name="Tsai I.J."/>
            <person name="Slot J."/>
            <person name="Sipos G."/>
            <person name="Plett J."/>
            <person name="Nagy L.G."/>
            <person name="Grigoriev I.V."/>
        </authorList>
    </citation>
    <scope>NUCLEOTIDE SEQUENCE</scope>
    <source>
        <strain evidence="1">HWK02</strain>
    </source>
</reference>
<protein>
    <submittedName>
        <fullName evidence="1">Uncharacterized protein</fullName>
    </submittedName>
</protein>
<dbReference type="Proteomes" id="UP001175228">
    <property type="component" value="Unassembled WGS sequence"/>
</dbReference>
<comment type="caution">
    <text evidence="1">The sequence shown here is derived from an EMBL/GenBank/DDBJ whole genome shotgun (WGS) entry which is preliminary data.</text>
</comment>
<accession>A0AA39UX65</accession>
<gene>
    <name evidence="1" type="ORF">EDD18DRAFT_1352522</name>
</gene>
<sequence length="242" mass="27330">MDLHRSISNAPNYISDPNEGAQLFEFFSACQRFILYLYLEDGLFALDVAYRPLQRRIGSTSLDARTLLTGNDGTPSSIAVRALTVCATLVCWCWCFVGRLGIIWIVLSRNPRVLFVGRLAFTRISSTLQFYAVFLDLRKHRNLFITAFGIDIDCFLHAKARPADEMRALSHNIADALQNLTLTDVKEAAPNISPVRLRFIPLTYTQLLRSEIIHLETCESPCQPMHGKLEEGRCRVGEFGCL</sequence>
<organism evidence="1 2">
    <name type="scientific">Armillaria luteobubalina</name>
    <dbReference type="NCBI Taxonomy" id="153913"/>
    <lineage>
        <taxon>Eukaryota</taxon>
        <taxon>Fungi</taxon>
        <taxon>Dikarya</taxon>
        <taxon>Basidiomycota</taxon>
        <taxon>Agaricomycotina</taxon>
        <taxon>Agaricomycetes</taxon>
        <taxon>Agaricomycetidae</taxon>
        <taxon>Agaricales</taxon>
        <taxon>Marasmiineae</taxon>
        <taxon>Physalacriaceae</taxon>
        <taxon>Armillaria</taxon>
    </lineage>
</organism>
<evidence type="ECO:0000313" key="2">
    <source>
        <dbReference type="Proteomes" id="UP001175228"/>
    </source>
</evidence>
<keyword evidence="2" id="KW-1185">Reference proteome</keyword>
<evidence type="ECO:0000313" key="1">
    <source>
        <dbReference type="EMBL" id="KAK0496680.1"/>
    </source>
</evidence>
<dbReference type="AlphaFoldDB" id="A0AA39UX65"/>
<proteinExistence type="predicted"/>
<name>A0AA39UX65_9AGAR</name>
<dbReference type="EMBL" id="JAUEPU010000014">
    <property type="protein sequence ID" value="KAK0496680.1"/>
    <property type="molecule type" value="Genomic_DNA"/>
</dbReference>